<evidence type="ECO:0000313" key="1">
    <source>
        <dbReference type="EMBL" id="ORL66026.1"/>
    </source>
</evidence>
<protein>
    <submittedName>
        <fullName evidence="1">Uncharacterized protein</fullName>
    </submittedName>
</protein>
<organism evidence="1 2">
    <name type="scientific">Pseudomonas putida</name>
    <name type="common">Arthrobacter siderocapsulatus</name>
    <dbReference type="NCBI Taxonomy" id="303"/>
    <lineage>
        <taxon>Bacteria</taxon>
        <taxon>Pseudomonadati</taxon>
        <taxon>Pseudomonadota</taxon>
        <taxon>Gammaproteobacteria</taxon>
        <taxon>Pseudomonadales</taxon>
        <taxon>Pseudomonadaceae</taxon>
        <taxon>Pseudomonas</taxon>
    </lineage>
</organism>
<comment type="caution">
    <text evidence="1">The sequence shown here is derived from an EMBL/GenBank/DDBJ whole genome shotgun (WGS) entry which is preliminary data.</text>
</comment>
<reference evidence="1 2" key="1">
    <citation type="submission" date="2017-04" db="EMBL/GenBank/DDBJ databases">
        <title>Presence of VIM-2 positive Pseudomonas species in chickens and their surrounding environment.</title>
        <authorList>
            <person name="Zhang R."/>
        </authorList>
    </citation>
    <scope>NUCLEOTIDE SEQUENCE [LARGE SCALE GENOMIC DNA]</scope>
    <source>
        <strain evidence="1 2">DZ-C18</strain>
    </source>
</reference>
<accession>A0A1X0ZT12</accession>
<dbReference type="EMBL" id="NBWC01000008">
    <property type="protein sequence ID" value="ORL66026.1"/>
    <property type="molecule type" value="Genomic_DNA"/>
</dbReference>
<evidence type="ECO:0000313" key="2">
    <source>
        <dbReference type="Proteomes" id="UP000193675"/>
    </source>
</evidence>
<proteinExistence type="predicted"/>
<gene>
    <name evidence="1" type="ORF">B7H17_06745</name>
</gene>
<dbReference type="Proteomes" id="UP000193675">
    <property type="component" value="Unassembled WGS sequence"/>
</dbReference>
<dbReference type="AlphaFoldDB" id="A0A1X0ZT12"/>
<name>A0A1X0ZT12_PSEPU</name>
<sequence length="131" mass="14136">MTEENTTAETFGDCGYEDGDWRCREGGYLWYAGDGEGFDPSDCSYLCPHCRTQDYLEAAKEDAESCSEFSNNGVSGTGLDLWRAAEAKALVANRAEALKALASLGPVSALEGDTSPQGYRVVLCNTQQISQ</sequence>